<sequence length="170" mass="18683">MTSLPESYSLYGLGEHTDPFMLNTRNYIRTLWSRDAYTVPPGTNSYGNHQIYFDNRNSKGTHGVFLLKSNGMDIFLNSTAETGQYLEYNTLGGIGSVSGSLYLDDGDSLIQPTTSYLHFLYAHGKLNMTGIFRYDASVSIASVTVLDTGSNGTKTTTDIKLTGAQKNIHV</sequence>
<keyword evidence="2" id="KW-0325">Glycoprotein</keyword>
<evidence type="ECO:0000256" key="2">
    <source>
        <dbReference type="ARBA" id="ARBA00023180"/>
    </source>
</evidence>
<keyword evidence="1" id="KW-0378">Hydrolase</keyword>
<proteinExistence type="predicted"/>
<dbReference type="GO" id="GO:0005975">
    <property type="term" value="P:carbohydrate metabolic process"/>
    <property type="evidence" value="ECO:0007669"/>
    <property type="project" value="InterPro"/>
</dbReference>
<keyword evidence="3" id="KW-0326">Glycosidase</keyword>
<dbReference type="EMBL" id="NAJP01000094">
    <property type="protein sequence ID" value="TKA31838.1"/>
    <property type="molecule type" value="Genomic_DNA"/>
</dbReference>
<evidence type="ECO:0000259" key="4">
    <source>
        <dbReference type="Pfam" id="PF13802"/>
    </source>
</evidence>
<dbReference type="CDD" id="cd14752">
    <property type="entry name" value="GH31_N"/>
    <property type="match status" value="1"/>
</dbReference>
<organism evidence="5 6">
    <name type="scientific">Friedmanniomyces endolithicus</name>
    <dbReference type="NCBI Taxonomy" id="329885"/>
    <lineage>
        <taxon>Eukaryota</taxon>
        <taxon>Fungi</taxon>
        <taxon>Dikarya</taxon>
        <taxon>Ascomycota</taxon>
        <taxon>Pezizomycotina</taxon>
        <taxon>Dothideomycetes</taxon>
        <taxon>Dothideomycetidae</taxon>
        <taxon>Mycosphaerellales</taxon>
        <taxon>Teratosphaeriaceae</taxon>
        <taxon>Friedmanniomyces</taxon>
    </lineage>
</organism>
<dbReference type="Proteomes" id="UP000310066">
    <property type="component" value="Unassembled WGS sequence"/>
</dbReference>
<dbReference type="SUPFAM" id="SSF74650">
    <property type="entry name" value="Galactose mutarotase-like"/>
    <property type="match status" value="1"/>
</dbReference>
<dbReference type="Pfam" id="PF13802">
    <property type="entry name" value="Gal_mutarotas_2"/>
    <property type="match status" value="1"/>
</dbReference>
<name>A0A4U0U9E7_9PEZI</name>
<dbReference type="InterPro" id="IPR025887">
    <property type="entry name" value="Glyco_hydro_31_N_dom"/>
</dbReference>
<comment type="caution">
    <text evidence="5">The sequence shown here is derived from an EMBL/GenBank/DDBJ whole genome shotgun (WGS) entry which is preliminary data.</text>
</comment>
<dbReference type="PANTHER" id="PTHR22762:SF67">
    <property type="entry name" value="ALPHA_BETA-GLUCOSIDASE AGDC-RELATED"/>
    <property type="match status" value="1"/>
</dbReference>
<evidence type="ECO:0000256" key="3">
    <source>
        <dbReference type="ARBA" id="ARBA00023295"/>
    </source>
</evidence>
<dbReference type="InterPro" id="IPR011013">
    <property type="entry name" value="Gal_mutarotase_sf_dom"/>
</dbReference>
<evidence type="ECO:0000313" key="5">
    <source>
        <dbReference type="EMBL" id="TKA31838.1"/>
    </source>
</evidence>
<reference evidence="5 6" key="1">
    <citation type="submission" date="2017-03" db="EMBL/GenBank/DDBJ databases">
        <title>Genomes of endolithic fungi from Antarctica.</title>
        <authorList>
            <person name="Coleine C."/>
            <person name="Masonjones S."/>
            <person name="Stajich J.E."/>
        </authorList>
    </citation>
    <scope>NUCLEOTIDE SEQUENCE [LARGE SCALE GENOMIC DNA]</scope>
    <source>
        <strain evidence="5 6">CCFEE 5311</strain>
    </source>
</reference>
<gene>
    <name evidence="5" type="ORF">B0A54_16578</name>
</gene>
<dbReference type="STRING" id="329885.A0A4U0U9E7"/>
<dbReference type="AlphaFoldDB" id="A0A4U0U9E7"/>
<dbReference type="GO" id="GO:0030246">
    <property type="term" value="F:carbohydrate binding"/>
    <property type="evidence" value="ECO:0007669"/>
    <property type="project" value="InterPro"/>
</dbReference>
<dbReference type="Gene3D" id="2.60.40.1760">
    <property type="entry name" value="glycosyl hydrolase (family 31)"/>
    <property type="match status" value="1"/>
</dbReference>
<dbReference type="GO" id="GO:0004553">
    <property type="term" value="F:hydrolase activity, hydrolyzing O-glycosyl compounds"/>
    <property type="evidence" value="ECO:0007669"/>
    <property type="project" value="TreeGrafter"/>
</dbReference>
<evidence type="ECO:0000313" key="6">
    <source>
        <dbReference type="Proteomes" id="UP000310066"/>
    </source>
</evidence>
<feature type="domain" description="Glycoside hydrolase family 31 N-terminal" evidence="4">
    <location>
        <begin position="3"/>
        <end position="70"/>
    </location>
</feature>
<evidence type="ECO:0000256" key="1">
    <source>
        <dbReference type="ARBA" id="ARBA00022801"/>
    </source>
</evidence>
<protein>
    <recommendedName>
        <fullName evidence="4">Glycoside hydrolase family 31 N-terminal domain-containing protein</fullName>
    </recommendedName>
</protein>
<dbReference type="OrthoDB" id="3816060at2759"/>
<accession>A0A4U0U9E7</accession>
<dbReference type="PANTHER" id="PTHR22762">
    <property type="entry name" value="ALPHA-GLUCOSIDASE"/>
    <property type="match status" value="1"/>
</dbReference>